<evidence type="ECO:0000256" key="2">
    <source>
        <dbReference type="ARBA" id="ARBA00009694"/>
    </source>
</evidence>
<keyword evidence="5 6" id="KW-0472">Membrane</keyword>
<evidence type="ECO:0000256" key="5">
    <source>
        <dbReference type="ARBA" id="ARBA00023136"/>
    </source>
</evidence>
<dbReference type="InterPro" id="IPR006696">
    <property type="entry name" value="DUF423"/>
</dbReference>
<dbReference type="EMBL" id="JAKRRX010000023">
    <property type="protein sequence ID" value="MCW8333389.1"/>
    <property type="molecule type" value="Genomic_DNA"/>
</dbReference>
<feature type="transmembrane region" description="Helical" evidence="6">
    <location>
        <begin position="48"/>
        <end position="65"/>
    </location>
</feature>
<evidence type="ECO:0000313" key="7">
    <source>
        <dbReference type="EMBL" id="MCW8333389.1"/>
    </source>
</evidence>
<dbReference type="PANTHER" id="PTHR43461:SF1">
    <property type="entry name" value="TRANSMEMBRANE PROTEIN 256"/>
    <property type="match status" value="1"/>
</dbReference>
<proteinExistence type="inferred from homology"/>
<evidence type="ECO:0000256" key="3">
    <source>
        <dbReference type="ARBA" id="ARBA00022692"/>
    </source>
</evidence>
<reference evidence="7" key="1">
    <citation type="submission" date="2022-02" db="EMBL/GenBank/DDBJ databases">
        <title>Vibrio sp. nov., a new bacterium isolated from Bohai sea, China.</title>
        <authorList>
            <person name="Yuan Y."/>
        </authorList>
    </citation>
    <scope>NUCLEOTIDE SEQUENCE</scope>
    <source>
        <strain evidence="7">DBSS07</strain>
    </source>
</reference>
<accession>A0A9X3CD83</accession>
<feature type="transmembrane region" description="Helical" evidence="6">
    <location>
        <begin position="101"/>
        <end position="125"/>
    </location>
</feature>
<sequence length="132" mass="14048">MQSKLLLTIAGGLGAVGVALGAFAAHGLKAILSPYLIGVFQTGVQYQFIHVLAVLACGVLLQLNLSDKAQKYFFRAAICFIIGILCFSGSLYALALTGIKWFGPITPFGGLLFMLGWGLFGYAALQMKEVNK</sequence>
<dbReference type="AlphaFoldDB" id="A0A9X3CD83"/>
<evidence type="ECO:0000313" key="8">
    <source>
        <dbReference type="Proteomes" id="UP001155586"/>
    </source>
</evidence>
<keyword evidence="4 6" id="KW-1133">Transmembrane helix</keyword>
<dbReference type="GO" id="GO:0005886">
    <property type="term" value="C:plasma membrane"/>
    <property type="evidence" value="ECO:0007669"/>
    <property type="project" value="TreeGrafter"/>
</dbReference>
<dbReference type="PANTHER" id="PTHR43461">
    <property type="entry name" value="TRANSMEMBRANE PROTEIN 256"/>
    <property type="match status" value="1"/>
</dbReference>
<keyword evidence="3 6" id="KW-0812">Transmembrane</keyword>
<name>A0A9X3CD83_9VIBR</name>
<evidence type="ECO:0000256" key="6">
    <source>
        <dbReference type="SAM" id="Phobius"/>
    </source>
</evidence>
<evidence type="ECO:0000256" key="4">
    <source>
        <dbReference type="ARBA" id="ARBA00022989"/>
    </source>
</evidence>
<feature type="transmembrane region" description="Helical" evidence="6">
    <location>
        <begin position="72"/>
        <end position="95"/>
    </location>
</feature>
<dbReference type="RefSeq" id="WP_252029743.1">
    <property type="nucleotide sequence ID" value="NZ_JAKRRX010000023.1"/>
</dbReference>
<comment type="similarity">
    <text evidence="2">Belongs to the UPF0382 family.</text>
</comment>
<comment type="caution">
    <text evidence="7">The sequence shown here is derived from an EMBL/GenBank/DDBJ whole genome shotgun (WGS) entry which is preliminary data.</text>
</comment>
<gene>
    <name evidence="7" type="ORF">MD483_06085</name>
</gene>
<dbReference type="Proteomes" id="UP001155586">
    <property type="component" value="Unassembled WGS sequence"/>
</dbReference>
<organism evidence="7 8">
    <name type="scientific">Vibrio paucivorans</name>
    <dbReference type="NCBI Taxonomy" id="2829489"/>
    <lineage>
        <taxon>Bacteria</taxon>
        <taxon>Pseudomonadati</taxon>
        <taxon>Pseudomonadota</taxon>
        <taxon>Gammaproteobacteria</taxon>
        <taxon>Vibrionales</taxon>
        <taxon>Vibrionaceae</taxon>
        <taxon>Vibrio</taxon>
    </lineage>
</organism>
<evidence type="ECO:0000256" key="1">
    <source>
        <dbReference type="ARBA" id="ARBA00004141"/>
    </source>
</evidence>
<keyword evidence="8" id="KW-1185">Reference proteome</keyword>
<protein>
    <submittedName>
        <fullName evidence="7">DUF423 domain-containing protein</fullName>
    </submittedName>
</protein>
<dbReference type="Pfam" id="PF04241">
    <property type="entry name" value="DUF423"/>
    <property type="match status" value="1"/>
</dbReference>
<comment type="subcellular location">
    <subcellularLocation>
        <location evidence="1">Membrane</location>
        <topology evidence="1">Multi-pass membrane protein</topology>
    </subcellularLocation>
</comment>